<dbReference type="Proteomes" id="UP000015347">
    <property type="component" value="Unassembled WGS sequence"/>
</dbReference>
<proteinExistence type="predicted"/>
<gene>
    <name evidence="1" type="ORF">Salmuc_03708</name>
</gene>
<evidence type="ECO:0008006" key="3">
    <source>
        <dbReference type="Google" id="ProtNLM"/>
    </source>
</evidence>
<evidence type="ECO:0000313" key="2">
    <source>
        <dbReference type="Proteomes" id="UP000015347"/>
    </source>
</evidence>
<organism evidence="1 2">
    <name type="scientific">Salipiger mucosus DSM 16094</name>
    <dbReference type="NCBI Taxonomy" id="1123237"/>
    <lineage>
        <taxon>Bacteria</taxon>
        <taxon>Pseudomonadati</taxon>
        <taxon>Pseudomonadota</taxon>
        <taxon>Alphaproteobacteria</taxon>
        <taxon>Rhodobacterales</taxon>
        <taxon>Roseobacteraceae</taxon>
        <taxon>Salipiger</taxon>
    </lineage>
</organism>
<dbReference type="HOGENOM" id="CLU_1123471_0_0_5"/>
<dbReference type="RefSeq" id="WP_020038776.1">
    <property type="nucleotide sequence ID" value="NZ_KE557277.1"/>
</dbReference>
<dbReference type="AlphaFoldDB" id="S9QKR9"/>
<dbReference type="OrthoDB" id="7904151at2"/>
<evidence type="ECO:0000313" key="1">
    <source>
        <dbReference type="EMBL" id="EPX80392.1"/>
    </source>
</evidence>
<keyword evidence="2" id="KW-1185">Reference proteome</keyword>
<dbReference type="EMBL" id="APVH01000032">
    <property type="protein sequence ID" value="EPX80392.1"/>
    <property type="molecule type" value="Genomic_DNA"/>
</dbReference>
<sequence length="246" mass="27462">MIGQAFADTGWHLAPTGAPITRYQVFGERCSGTNFVKRLIGRNTALTPIEDLGWKHGFPHMTAIPEDCLVVCVVRHAGDWARSVHAKPWHCPPAMQRLPFPEFIRAEWATVADRPRYFPQVAQLGGKRQPLQHDRHPITGRPFPNLFALRRAKLEALLGFGARGCAVLLCRLEAVQAAPEDFLRDLRGTLSLPAAEYRPVVKRLGSRFAPAVEDRPPTPDSLSPEDLAFMRAQLVPDLEAALGYRY</sequence>
<name>S9QKR9_9RHOB</name>
<comment type="caution">
    <text evidence="1">The sequence shown here is derived from an EMBL/GenBank/DDBJ whole genome shotgun (WGS) entry which is preliminary data.</text>
</comment>
<accession>S9QKR9</accession>
<protein>
    <recommendedName>
        <fullName evidence="3">Sulfotransferase family protein</fullName>
    </recommendedName>
</protein>
<dbReference type="eggNOG" id="ENOG502Z8V7">
    <property type="taxonomic scope" value="Bacteria"/>
</dbReference>
<reference evidence="2" key="1">
    <citation type="journal article" date="2014" name="Stand. Genomic Sci.">
        <title>Genome sequence of the exopolysaccharide-producing Salipiger mucosus type strain (DSM 16094(T)), a moderately halophilic member of the Roseobacter clade.</title>
        <authorList>
            <person name="Riedel T."/>
            <person name="Spring S."/>
            <person name="Fiebig A."/>
            <person name="Petersen J."/>
            <person name="Kyrpides N.C."/>
            <person name="Goker M."/>
            <person name="Klenk H.P."/>
        </authorList>
    </citation>
    <scope>NUCLEOTIDE SEQUENCE [LARGE SCALE GENOMIC DNA]</scope>
    <source>
        <strain evidence="2">DSM 16094</strain>
    </source>
</reference>
<dbReference type="STRING" id="1123237.Salmuc_03708"/>